<proteinExistence type="predicted"/>
<keyword evidence="6" id="KW-0812">Transmembrane</keyword>
<evidence type="ECO:0000259" key="7">
    <source>
        <dbReference type="PROSITE" id="PS50847"/>
    </source>
</evidence>
<keyword evidence="6" id="KW-1133">Transmembrane helix</keyword>
<accession>A0A239N464</accession>
<keyword evidence="3" id="KW-0732">Signal</keyword>
<evidence type="ECO:0000313" key="8">
    <source>
        <dbReference type="EMBL" id="SNT48969.1"/>
    </source>
</evidence>
<protein>
    <submittedName>
        <fullName evidence="8">LPXTG-motif cell wall anchor domain-containing protein</fullName>
    </submittedName>
</protein>
<evidence type="ECO:0000256" key="6">
    <source>
        <dbReference type="SAM" id="Phobius"/>
    </source>
</evidence>
<keyword evidence="4" id="KW-0572">Peptidoglycan-anchor</keyword>
<feature type="transmembrane region" description="Helical" evidence="6">
    <location>
        <begin position="164"/>
        <end position="184"/>
    </location>
</feature>
<dbReference type="InterPro" id="IPR019931">
    <property type="entry name" value="LPXTG_anchor"/>
</dbReference>
<evidence type="ECO:0000256" key="3">
    <source>
        <dbReference type="ARBA" id="ARBA00022729"/>
    </source>
</evidence>
<dbReference type="NCBIfam" id="TIGR01167">
    <property type="entry name" value="LPXTG_anchor"/>
    <property type="match status" value="1"/>
</dbReference>
<keyword evidence="2" id="KW-0964">Secreted</keyword>
<evidence type="ECO:0000256" key="1">
    <source>
        <dbReference type="ARBA" id="ARBA00022512"/>
    </source>
</evidence>
<reference evidence="8 9" key="1">
    <citation type="submission" date="2017-06" db="EMBL/GenBank/DDBJ databases">
        <authorList>
            <person name="Kim H.J."/>
            <person name="Triplett B.A."/>
        </authorList>
    </citation>
    <scope>NUCLEOTIDE SEQUENCE [LARGE SCALE GENOMIC DNA]</scope>
    <source>
        <strain evidence="8 9">CGMCC 4.5593</strain>
    </source>
</reference>
<evidence type="ECO:0000256" key="5">
    <source>
        <dbReference type="SAM" id="MobiDB-lite"/>
    </source>
</evidence>
<sequence length="193" mass="20142">MYTDLRELVTIDLDTATTVEIRVLANQLQAAAKADSLVILPDALQERLDGDEDDLRAFLKADMQKAWRADLRLAVTRTLPDAGPNVKAAAQQVLAGDGSFYAYLAYLNEGLWDARELDCAAQPTPTPTVAPTTAPTTAPPGDPDAPGDGDGDGGGLPVTGANTALVTGIGGALLLLGGAGYVIGRRRRARFVA</sequence>
<keyword evidence="6" id="KW-0472">Membrane</keyword>
<feature type="domain" description="Gram-positive cocci surface proteins LPxTG" evidence="7">
    <location>
        <begin position="156"/>
        <end position="193"/>
    </location>
</feature>
<name>A0A239N464_9ACTN</name>
<dbReference type="PROSITE" id="PS50847">
    <property type="entry name" value="GRAM_POS_ANCHORING"/>
    <property type="match status" value="1"/>
</dbReference>
<feature type="region of interest" description="Disordered" evidence="5">
    <location>
        <begin position="122"/>
        <end position="158"/>
    </location>
</feature>
<keyword evidence="9" id="KW-1185">Reference proteome</keyword>
<keyword evidence="1" id="KW-0134">Cell wall</keyword>
<dbReference type="AlphaFoldDB" id="A0A239N464"/>
<dbReference type="EMBL" id="FZPH01000007">
    <property type="protein sequence ID" value="SNT48969.1"/>
    <property type="molecule type" value="Genomic_DNA"/>
</dbReference>
<gene>
    <name evidence="8" type="ORF">SAMN05421812_107159</name>
</gene>
<evidence type="ECO:0000256" key="4">
    <source>
        <dbReference type="ARBA" id="ARBA00023088"/>
    </source>
</evidence>
<evidence type="ECO:0000313" key="9">
    <source>
        <dbReference type="Proteomes" id="UP000198362"/>
    </source>
</evidence>
<organism evidence="8 9">
    <name type="scientific">Asanoa hainanensis</name>
    <dbReference type="NCBI Taxonomy" id="560556"/>
    <lineage>
        <taxon>Bacteria</taxon>
        <taxon>Bacillati</taxon>
        <taxon>Actinomycetota</taxon>
        <taxon>Actinomycetes</taxon>
        <taxon>Micromonosporales</taxon>
        <taxon>Micromonosporaceae</taxon>
        <taxon>Asanoa</taxon>
    </lineage>
</organism>
<evidence type="ECO:0000256" key="2">
    <source>
        <dbReference type="ARBA" id="ARBA00022525"/>
    </source>
</evidence>
<feature type="compositionally biased region" description="Low complexity" evidence="5">
    <location>
        <begin position="127"/>
        <end position="136"/>
    </location>
</feature>
<dbReference type="Proteomes" id="UP000198362">
    <property type="component" value="Unassembled WGS sequence"/>
</dbReference>